<dbReference type="GO" id="GO:0008237">
    <property type="term" value="F:metallopeptidase activity"/>
    <property type="evidence" value="ECO:0007669"/>
    <property type="project" value="UniProtKB-KW"/>
</dbReference>
<dbReference type="EMBL" id="BDQF01000010">
    <property type="protein sequence ID" value="GAW80899.1"/>
    <property type="molecule type" value="Genomic_DNA"/>
</dbReference>
<dbReference type="RefSeq" id="XP_028543488.1">
    <property type="nucleotide sequence ID" value="XM_028687687.1"/>
</dbReference>
<sequence length="414" mass="48897">MTDQTNNKKDSREVDHNIDVTNNGRHNMGKSYTFNLVCPNYVKLLLIPDEDLLNLVENLIETIFNEVIYTKAIEKMNTTKMCTVTNLLEAEQKFYQSKMTENPVFLYNISDEEVNDIFNKTSGERIDFHLFHEARRIIQIVKDNFKTYENYEKNIFDKNKLVTMDEFRKYILKYLKDNGINDKIQIEVKKNLISAAKIFKKKNQYFLHLQDQKNVKEKMMYSLCNHEIGTHLLRMINHDKNNLDMYNFHSCYATEEGLAVINSMYSFKKNHLFLVYPALKYLTVCLGNFYTFSKLYFFLNTFVKNAETCFKMCARVKRGLKDTGMHGSVYHDQLYFIGSYSILKWYKNIDFHLLYSGNIGLRCLNKISRCVDVKNNILPFFLSDEEKLNTYLNFLSEVSYLNGIIPTNCSFIEK</sequence>
<reference evidence="7" key="1">
    <citation type="submission" date="2017-04" db="EMBL/GenBank/DDBJ databases">
        <title>Plasmodium gonderi genome.</title>
        <authorList>
            <person name="Arisue N."/>
            <person name="Honma H."/>
            <person name="Kawai S."/>
            <person name="Tougan T."/>
            <person name="Tanabe K."/>
            <person name="Horii T."/>
        </authorList>
    </citation>
    <scope>NUCLEOTIDE SEQUENCE [LARGE SCALE GENOMIC DNA]</scope>
    <source>
        <strain evidence="7">ATCC 30045</strain>
    </source>
</reference>
<dbReference type="OMA" id="CNHEIGT"/>
<keyword evidence="2" id="KW-0645">Protease</keyword>
<keyword evidence="7" id="KW-1185">Reference proteome</keyword>
<protein>
    <submittedName>
        <fullName evidence="6">Uncharacterized protein</fullName>
    </submittedName>
</protein>
<comment type="caution">
    <text evidence="6">The sequence shown here is derived from an EMBL/GenBank/DDBJ whole genome shotgun (WGS) entry which is preliminary data.</text>
</comment>
<dbReference type="OrthoDB" id="449345at2759"/>
<gene>
    <name evidence="6" type="ORF">PGO_090980</name>
</gene>
<name>A0A1Y1JEE8_PLAGO</name>
<dbReference type="PANTHER" id="PTHR31817">
    <property type="match status" value="1"/>
</dbReference>
<evidence type="ECO:0000313" key="7">
    <source>
        <dbReference type="Proteomes" id="UP000195521"/>
    </source>
</evidence>
<evidence type="ECO:0000256" key="1">
    <source>
        <dbReference type="ARBA" id="ARBA00001947"/>
    </source>
</evidence>
<evidence type="ECO:0000313" key="6">
    <source>
        <dbReference type="EMBL" id="GAW80899.1"/>
    </source>
</evidence>
<dbReference type="Pfam" id="PF08014">
    <property type="entry name" value="MATCAP"/>
    <property type="match status" value="1"/>
</dbReference>
<dbReference type="AlphaFoldDB" id="A0A1Y1JEE8"/>
<comment type="cofactor">
    <cofactor evidence="1">
        <name>Zn(2+)</name>
        <dbReference type="ChEBI" id="CHEBI:29105"/>
    </cofactor>
</comment>
<dbReference type="SMART" id="SM01154">
    <property type="entry name" value="DUF1704"/>
    <property type="match status" value="1"/>
</dbReference>
<keyword evidence="3" id="KW-0378">Hydrolase</keyword>
<dbReference type="GeneID" id="39747617"/>
<dbReference type="InterPro" id="IPR012548">
    <property type="entry name" value="MATCAP"/>
</dbReference>
<evidence type="ECO:0000256" key="4">
    <source>
        <dbReference type="ARBA" id="ARBA00023049"/>
    </source>
</evidence>
<feature type="compositionally biased region" description="Basic and acidic residues" evidence="5">
    <location>
        <begin position="1"/>
        <end position="18"/>
    </location>
</feature>
<proteinExistence type="predicted"/>
<organism evidence="6 7">
    <name type="scientific">Plasmodium gonderi</name>
    <dbReference type="NCBI Taxonomy" id="77519"/>
    <lineage>
        <taxon>Eukaryota</taxon>
        <taxon>Sar</taxon>
        <taxon>Alveolata</taxon>
        <taxon>Apicomplexa</taxon>
        <taxon>Aconoidasida</taxon>
        <taxon>Haemosporida</taxon>
        <taxon>Plasmodiidae</taxon>
        <taxon>Plasmodium</taxon>
        <taxon>Plasmodium (Plasmodium)</taxon>
    </lineage>
</organism>
<accession>A0A1Y1JEE8</accession>
<evidence type="ECO:0000256" key="5">
    <source>
        <dbReference type="SAM" id="MobiDB-lite"/>
    </source>
</evidence>
<dbReference type="GO" id="GO:0006508">
    <property type="term" value="P:proteolysis"/>
    <property type="evidence" value="ECO:0007669"/>
    <property type="project" value="UniProtKB-KW"/>
</dbReference>
<evidence type="ECO:0000256" key="2">
    <source>
        <dbReference type="ARBA" id="ARBA00022670"/>
    </source>
</evidence>
<feature type="region of interest" description="Disordered" evidence="5">
    <location>
        <begin position="1"/>
        <end position="22"/>
    </location>
</feature>
<dbReference type="PANTHER" id="PTHR31817:SF0">
    <property type="entry name" value="CHROMOSOME UNDETERMINED SCAFFOLD_67, WHOLE GENOME SHOTGUN SEQUENCE"/>
    <property type="match status" value="1"/>
</dbReference>
<keyword evidence="4" id="KW-0482">Metalloprotease</keyword>
<dbReference type="Proteomes" id="UP000195521">
    <property type="component" value="Unassembled WGS sequence"/>
</dbReference>
<evidence type="ECO:0000256" key="3">
    <source>
        <dbReference type="ARBA" id="ARBA00022801"/>
    </source>
</evidence>